<proteinExistence type="predicted"/>
<evidence type="ECO:0000313" key="2">
    <source>
        <dbReference type="Proteomes" id="UP001202717"/>
    </source>
</evidence>
<evidence type="ECO:0000313" key="1">
    <source>
        <dbReference type="EMBL" id="WCO01567.1"/>
    </source>
</evidence>
<organism evidence="1 2">
    <name type="scientific">Psychroserpens ponticola</name>
    <dbReference type="NCBI Taxonomy" id="2932268"/>
    <lineage>
        <taxon>Bacteria</taxon>
        <taxon>Pseudomonadati</taxon>
        <taxon>Bacteroidota</taxon>
        <taxon>Flavobacteriia</taxon>
        <taxon>Flavobacteriales</taxon>
        <taxon>Flavobacteriaceae</taxon>
        <taxon>Psychroserpens</taxon>
    </lineage>
</organism>
<protein>
    <submittedName>
        <fullName evidence="1">Uncharacterized protein</fullName>
    </submittedName>
</protein>
<dbReference type="RefSeq" id="WP_249993043.1">
    <property type="nucleotide sequence ID" value="NZ_CP116221.1"/>
</dbReference>
<keyword evidence="2" id="KW-1185">Reference proteome</keyword>
<dbReference type="EMBL" id="CP116221">
    <property type="protein sequence ID" value="WCO01567.1"/>
    <property type="molecule type" value="Genomic_DNA"/>
</dbReference>
<gene>
    <name evidence="1" type="ORF">MUN68_016060</name>
</gene>
<dbReference type="Proteomes" id="UP001202717">
    <property type="component" value="Chromosome"/>
</dbReference>
<name>A0ABY7RWW1_9FLAO</name>
<sequence length="190" mass="22077">MKTIKKMTLIVLMLVTTLSYAGKRKIRSFSKVTMVEFVNAKKGQELLVKDKYGSVLHSETVKDNGKLSKWFDLNELENGNYSIELEKDFEIIVKSFEIKNNEVLFLKNGETKSFKPVIKTKNNKLLVSQLSLESNPIHVEIYYEDSLIYTETLQGEKTLNRIYSLSKAERGDYHTVIKTNNRTFVKYFEL</sequence>
<accession>A0ABY7RWW1</accession>
<reference evidence="1 2" key="1">
    <citation type="submission" date="2023-01" db="EMBL/GenBank/DDBJ databases">
        <title>Psychroserpens ponticola sp. nov., isolated from seawater.</title>
        <authorList>
            <person name="Kristyanto S."/>
            <person name="Jung J."/>
            <person name="Kim J.M."/>
            <person name="Jeon C.O."/>
        </authorList>
    </citation>
    <scope>NUCLEOTIDE SEQUENCE [LARGE SCALE GENOMIC DNA]</scope>
    <source>
        <strain evidence="1 2">MSW6</strain>
    </source>
</reference>